<feature type="transmembrane region" description="Helical" evidence="6">
    <location>
        <begin position="168"/>
        <end position="188"/>
    </location>
</feature>
<gene>
    <name evidence="7" type="ORF">RT41_GL001408</name>
</gene>
<feature type="transmembrane region" description="Helical" evidence="6">
    <location>
        <begin position="386"/>
        <end position="409"/>
    </location>
</feature>
<feature type="transmembrane region" description="Helical" evidence="6">
    <location>
        <begin position="113"/>
        <end position="132"/>
    </location>
</feature>
<dbReference type="AlphaFoldDB" id="A0A2A5RLE5"/>
<sequence>MIFVVNLLINFILSPFIVQNLGAEANGFVQLANTFVSYVSIITIALNSMASRFITVSLVKGEKQRANQFYSSTFFGNVILLGVLIIPIAVMIYNLQHFVNISPSLVGQVKYLFSLIFISFFLSTAAPVWTVATFVKNKIYLQSIGTMLSTLTRAIAIGLLFMAFKPKIWYLGIAAILSTLILQIWQFYCKTKELNELKVKIEDVKWENIKELLASGIWNSVNQLGILLFGGLDLIFSNLFINAKAMGIVSIAQIVPNFLGSLQSTITNIFTPNMTIFYAKGKIEALKNEIFKAGKINIALLGIPFTILVVFGQEFFHLWMPSQNSVLLQQLSVLYTLSFLLMVGIMPLWSIFVIVNKTRTNSDTVIISGVISAILTLAALKFTNLGVLAICGVSSIVAIFRNIIFVVPYSAKYIGLKWTTFFPLIFLTIFNFVVEFTLGKVLLHFMTVDSWLSLATAVIIFGLLSIVLSFVILLNRKEKAYFFNFLKKNK</sequence>
<dbReference type="STRING" id="1291764.GCA_001311235_02603"/>
<organism evidence="7 8">
    <name type="scientific">Lactococcus fujiensis JCM 16395</name>
    <dbReference type="NCBI Taxonomy" id="1291764"/>
    <lineage>
        <taxon>Bacteria</taxon>
        <taxon>Bacillati</taxon>
        <taxon>Bacillota</taxon>
        <taxon>Bacilli</taxon>
        <taxon>Lactobacillales</taxon>
        <taxon>Streptococcaceae</taxon>
        <taxon>Lactococcus</taxon>
    </lineage>
</organism>
<feature type="transmembrane region" description="Helical" evidence="6">
    <location>
        <begin position="451"/>
        <end position="474"/>
    </location>
</feature>
<reference evidence="7 8" key="1">
    <citation type="submission" date="2014-12" db="EMBL/GenBank/DDBJ databases">
        <title>Draft genome sequences of 10 type strains of Lactococcus.</title>
        <authorList>
            <person name="Sun Z."/>
            <person name="Zhong Z."/>
            <person name="Liu W."/>
            <person name="Zhang W."/>
            <person name="Zhang H."/>
        </authorList>
    </citation>
    <scope>NUCLEOTIDE SEQUENCE [LARGE SCALE GENOMIC DNA]</scope>
    <source>
        <strain evidence="7 8">JCM 16395</strain>
    </source>
</reference>
<keyword evidence="3 6" id="KW-0812">Transmembrane</keyword>
<evidence type="ECO:0000256" key="2">
    <source>
        <dbReference type="ARBA" id="ARBA00022475"/>
    </source>
</evidence>
<dbReference type="EMBL" id="JXJU01000005">
    <property type="protein sequence ID" value="PCS00097.1"/>
    <property type="molecule type" value="Genomic_DNA"/>
</dbReference>
<dbReference type="PANTHER" id="PTHR30250">
    <property type="entry name" value="PST FAMILY PREDICTED COLANIC ACID TRANSPORTER"/>
    <property type="match status" value="1"/>
</dbReference>
<name>A0A2A5RLE5_9LACT</name>
<evidence type="ECO:0000256" key="5">
    <source>
        <dbReference type="ARBA" id="ARBA00023136"/>
    </source>
</evidence>
<proteinExistence type="predicted"/>
<dbReference type="GO" id="GO:0005886">
    <property type="term" value="C:plasma membrane"/>
    <property type="evidence" value="ECO:0007669"/>
    <property type="project" value="UniProtKB-SubCell"/>
</dbReference>
<dbReference type="PANTHER" id="PTHR30250:SF26">
    <property type="entry name" value="PSMA PROTEIN"/>
    <property type="match status" value="1"/>
</dbReference>
<feature type="transmembrane region" description="Helical" evidence="6">
    <location>
        <begin position="35"/>
        <end position="54"/>
    </location>
</feature>
<evidence type="ECO:0000313" key="7">
    <source>
        <dbReference type="EMBL" id="PCS00097.1"/>
    </source>
</evidence>
<keyword evidence="2" id="KW-1003">Cell membrane</keyword>
<feature type="transmembrane region" description="Helical" evidence="6">
    <location>
        <begin position="421"/>
        <end position="445"/>
    </location>
</feature>
<keyword evidence="8" id="KW-1185">Reference proteome</keyword>
<protein>
    <submittedName>
        <fullName evidence="7">Uncharacterized protein</fullName>
    </submittedName>
</protein>
<evidence type="ECO:0000313" key="8">
    <source>
        <dbReference type="Proteomes" id="UP000218181"/>
    </source>
</evidence>
<feature type="transmembrane region" description="Helical" evidence="6">
    <location>
        <begin position="74"/>
        <end position="93"/>
    </location>
</feature>
<keyword evidence="4 6" id="KW-1133">Transmembrane helix</keyword>
<evidence type="ECO:0000256" key="6">
    <source>
        <dbReference type="SAM" id="Phobius"/>
    </source>
</evidence>
<dbReference type="Proteomes" id="UP000218181">
    <property type="component" value="Unassembled WGS sequence"/>
</dbReference>
<comment type="caution">
    <text evidence="7">The sequence shown here is derived from an EMBL/GenBank/DDBJ whole genome shotgun (WGS) entry which is preliminary data.</text>
</comment>
<feature type="transmembrane region" description="Helical" evidence="6">
    <location>
        <begin position="332"/>
        <end position="355"/>
    </location>
</feature>
<evidence type="ECO:0000256" key="1">
    <source>
        <dbReference type="ARBA" id="ARBA00004651"/>
    </source>
</evidence>
<feature type="transmembrane region" description="Helical" evidence="6">
    <location>
        <begin position="139"/>
        <end position="162"/>
    </location>
</feature>
<feature type="transmembrane region" description="Helical" evidence="6">
    <location>
        <begin position="296"/>
        <end position="320"/>
    </location>
</feature>
<keyword evidence="5 6" id="KW-0472">Membrane</keyword>
<evidence type="ECO:0000256" key="4">
    <source>
        <dbReference type="ARBA" id="ARBA00022989"/>
    </source>
</evidence>
<feature type="transmembrane region" description="Helical" evidence="6">
    <location>
        <begin position="362"/>
        <end position="380"/>
    </location>
</feature>
<evidence type="ECO:0000256" key="3">
    <source>
        <dbReference type="ARBA" id="ARBA00022692"/>
    </source>
</evidence>
<comment type="subcellular location">
    <subcellularLocation>
        <location evidence="1">Cell membrane</location>
        <topology evidence="1">Multi-pass membrane protein</topology>
    </subcellularLocation>
</comment>
<dbReference type="InterPro" id="IPR050833">
    <property type="entry name" value="Poly_Biosynth_Transport"/>
</dbReference>
<accession>A0A2A5RLE5</accession>